<gene>
    <name evidence="1" type="ORF">COM27_03185</name>
</gene>
<proteinExistence type="predicted"/>
<dbReference type="EMBL" id="NVIY01000006">
    <property type="protein sequence ID" value="PGD39407.1"/>
    <property type="molecule type" value="Genomic_DNA"/>
</dbReference>
<evidence type="ECO:0000313" key="2">
    <source>
        <dbReference type="Proteomes" id="UP000223472"/>
    </source>
</evidence>
<comment type="caution">
    <text evidence="1">The sequence shown here is derived from an EMBL/GenBank/DDBJ whole genome shotgun (WGS) entry which is preliminary data.</text>
</comment>
<sequence length="65" mass="8026">MHDKDFVVFYRKIGTTDSVKEKEFEIEEKFEEVDIKLDWNEDDEEGLKKMFPKLWDMYGEESIEW</sequence>
<dbReference type="RefSeq" id="WP_097860243.1">
    <property type="nucleotide sequence ID" value="NZ_JARPPR010000002.1"/>
</dbReference>
<protein>
    <submittedName>
        <fullName evidence="1">Uncharacterized protein</fullName>
    </submittedName>
</protein>
<accession>A0A2C4YXI1</accession>
<evidence type="ECO:0000313" key="1">
    <source>
        <dbReference type="EMBL" id="PGD39407.1"/>
    </source>
</evidence>
<name>A0A2C4YXI1_9BACI</name>
<dbReference type="Proteomes" id="UP000223472">
    <property type="component" value="Unassembled WGS sequence"/>
</dbReference>
<reference evidence="1 2" key="1">
    <citation type="submission" date="2017-09" db="EMBL/GenBank/DDBJ databases">
        <title>Large-scale bioinformatics analysis of Bacillus genomes uncovers conserved roles of natural products in bacterial physiology.</title>
        <authorList>
            <consortium name="Agbiome Team Llc"/>
            <person name="Bleich R.M."/>
            <person name="Grubbs K.J."/>
            <person name="Santa Maria K.C."/>
            <person name="Allen S.E."/>
            <person name="Farag S."/>
            <person name="Shank E.A."/>
            <person name="Bowers A."/>
        </authorList>
    </citation>
    <scope>NUCLEOTIDE SEQUENCE [LARGE SCALE GENOMIC DNA]</scope>
    <source>
        <strain evidence="1 2">AFS065610</strain>
    </source>
</reference>
<dbReference type="AlphaFoldDB" id="A0A2C4YXI1"/>
<organism evidence="1 2">
    <name type="scientific">Bacillus wiedmannii</name>
    <dbReference type="NCBI Taxonomy" id="1890302"/>
    <lineage>
        <taxon>Bacteria</taxon>
        <taxon>Bacillati</taxon>
        <taxon>Bacillota</taxon>
        <taxon>Bacilli</taxon>
        <taxon>Bacillales</taxon>
        <taxon>Bacillaceae</taxon>
        <taxon>Bacillus</taxon>
        <taxon>Bacillus cereus group</taxon>
    </lineage>
</organism>